<evidence type="ECO:0000259" key="1">
    <source>
        <dbReference type="Pfam" id="PF02624"/>
    </source>
</evidence>
<dbReference type="Proteomes" id="UP000287969">
    <property type="component" value="Chromosome"/>
</dbReference>
<protein>
    <recommendedName>
        <fullName evidence="1">YcaO domain-containing protein</fullName>
    </recommendedName>
</protein>
<evidence type="ECO:0000313" key="3">
    <source>
        <dbReference type="Proteomes" id="UP000287969"/>
    </source>
</evidence>
<dbReference type="Pfam" id="PF02624">
    <property type="entry name" value="YcaO"/>
    <property type="match status" value="1"/>
</dbReference>
<dbReference type="OrthoDB" id="2379922at2"/>
<feature type="domain" description="YcaO" evidence="1">
    <location>
        <begin position="99"/>
        <end position="219"/>
    </location>
</feature>
<dbReference type="EMBL" id="CP035282">
    <property type="protein sequence ID" value="QAT62373.1"/>
    <property type="molecule type" value="Genomic_DNA"/>
</dbReference>
<dbReference type="AlphaFoldDB" id="A0A410QEC2"/>
<name>A0A410QEC2_9FIRM</name>
<keyword evidence="3" id="KW-1185">Reference proteome</keyword>
<evidence type="ECO:0000313" key="2">
    <source>
        <dbReference type="EMBL" id="QAT62373.1"/>
    </source>
</evidence>
<dbReference type="KEGG" id="spoa:EQM13_12780"/>
<sequence>MNMDDSLYVSYWYKSSNFLSNGTLSSFKSKVNNGISGYGVSLQLKQLSLLAGLGEFLERETFISGNVRNKHYKGNGIYGYSFIQNKAVKIEYSRVFGDKKIFADSCGMASHTNSKSCVMEAMREFIERQSYIFNYLSKSKGIIIDLDGIDEYKAVSNGFEELKFYNISLLEDYYVILGKAYHNEEFYVGLGASDDIDTALKLAIKELFQMKYGYKNLDKKRSRSTKTKELDYSKIFLGLPTDLLVNAYSYLDKEPPKIKYEDCSSKEFNLESIIKDLNLKYEMDPLIVFIKPFRDIKNLKVAKVLDLNWFPHLMPRFYDDKVYDFVERVTNVKLDRACNTLPFP</sequence>
<organism evidence="2 3">
    <name type="scientific">Acidilutibacter cellobiosedens</name>
    <dbReference type="NCBI Taxonomy" id="2507161"/>
    <lineage>
        <taxon>Bacteria</taxon>
        <taxon>Bacillati</taxon>
        <taxon>Bacillota</taxon>
        <taxon>Tissierellia</taxon>
        <taxon>Tissierellales</taxon>
        <taxon>Acidilutibacteraceae</taxon>
        <taxon>Acidilutibacter</taxon>
    </lineage>
</organism>
<dbReference type="InterPro" id="IPR003776">
    <property type="entry name" value="YcaO-like_dom"/>
</dbReference>
<reference evidence="3" key="1">
    <citation type="submission" date="2019-01" db="EMBL/GenBank/DDBJ databases">
        <title>Draft genomes of a novel of Sporanaerobacter strains.</title>
        <authorList>
            <person name="Ma S."/>
        </authorList>
    </citation>
    <scope>NUCLEOTIDE SEQUENCE [LARGE SCALE GENOMIC DNA]</scope>
    <source>
        <strain evidence="3">NJN-17</strain>
    </source>
</reference>
<proteinExistence type="predicted"/>
<accession>A0A410QEC2</accession>
<gene>
    <name evidence="2" type="ORF">EQM13_12780</name>
</gene>